<proteinExistence type="inferred from homology"/>
<evidence type="ECO:0000256" key="1">
    <source>
        <dbReference type="ARBA" id="ARBA00001933"/>
    </source>
</evidence>
<gene>
    <name evidence="8" type="ORF">FLM9_1459</name>
</gene>
<feature type="domain" description="Aminotransferase class V" evidence="7">
    <location>
        <begin position="37"/>
        <end position="410"/>
    </location>
</feature>
<evidence type="ECO:0000256" key="6">
    <source>
        <dbReference type="ARBA" id="ARBA00050776"/>
    </source>
</evidence>
<comment type="similarity">
    <text evidence="2">Belongs to the class-V pyridoxal-phosphate-dependent aminotransferase family. Csd subfamily.</text>
</comment>
<evidence type="ECO:0000256" key="5">
    <source>
        <dbReference type="ARBA" id="ARBA00022898"/>
    </source>
</evidence>
<name>A0A171DHQ6_9SYNE</name>
<protein>
    <recommendedName>
        <fullName evidence="3">cysteine desulfurase</fullName>
        <ecNumber evidence="3">2.8.1.7</ecNumber>
    </recommendedName>
</protein>
<keyword evidence="9" id="KW-1185">Reference proteome</keyword>
<comment type="cofactor">
    <cofactor evidence="1">
        <name>pyridoxal 5'-phosphate</name>
        <dbReference type="ChEBI" id="CHEBI:597326"/>
    </cofactor>
</comment>
<evidence type="ECO:0000256" key="3">
    <source>
        <dbReference type="ARBA" id="ARBA00012239"/>
    </source>
</evidence>
<dbReference type="InterPro" id="IPR000192">
    <property type="entry name" value="Aminotrans_V_dom"/>
</dbReference>
<comment type="catalytic activity">
    <reaction evidence="6">
        <text>(sulfur carrier)-H + L-cysteine = (sulfur carrier)-SH + L-alanine</text>
        <dbReference type="Rhea" id="RHEA:43892"/>
        <dbReference type="Rhea" id="RHEA-COMP:14737"/>
        <dbReference type="Rhea" id="RHEA-COMP:14739"/>
        <dbReference type="ChEBI" id="CHEBI:29917"/>
        <dbReference type="ChEBI" id="CHEBI:35235"/>
        <dbReference type="ChEBI" id="CHEBI:57972"/>
        <dbReference type="ChEBI" id="CHEBI:64428"/>
        <dbReference type="EC" id="2.8.1.7"/>
    </reaction>
</comment>
<organism evidence="8 9">
    <name type="scientific">Candidatus Synechococcus spongiarum</name>
    <dbReference type="NCBI Taxonomy" id="431041"/>
    <lineage>
        <taxon>Bacteria</taxon>
        <taxon>Bacillati</taxon>
        <taxon>Cyanobacteriota</taxon>
        <taxon>Cyanophyceae</taxon>
        <taxon>Synechococcales</taxon>
        <taxon>Synechococcaceae</taxon>
        <taxon>Synechococcus</taxon>
    </lineage>
</organism>
<sequence length="430" mass="46644">MTTTPMSAATERQLDLARLTRPDFPLLDQFLQGRPLVYMDHAATSQKPRQVIDALVEYYRCHNANVHRGAHTLSARATEAFEAARATVARFVGAADAREIVFSRNATEAINLVAYSWGLDHLKPGDEVVLSVMEHHSNLVPWQLMARRTGAVLRHVGITPQGEMDMEHYKALLNGRTRLVSFVHLSNTLGCLNPAAEITAMAHGVGAHVLVDGCQALPHRPVDVQALGCDWYVGSGHKLCGPTGIGFLWGREDLLEAMAPFLGGGEMIAAVQLGKSTWAELPHKFEAGTPAIAEAIGLAAALDYLTALGLERIHAWEQQLTQHLFDHLQAVDGLTIYGPDPRQQPDRGALASFTVAGAHAHDMAALLDSAGICIRSGDHCTQPLHRALQVTATARASLSFTNTMEEIDRLAHELQEAVHLLRQNGEPGLG</sequence>
<reference evidence="9" key="1">
    <citation type="submission" date="2016-02" db="EMBL/GenBank/DDBJ databases">
        <authorList>
            <person name="liu f."/>
        </authorList>
    </citation>
    <scope>NUCLEOTIDE SEQUENCE [LARGE SCALE GENOMIC DNA]</scope>
</reference>
<dbReference type="RefSeq" id="WP_074457846.1">
    <property type="nucleotide sequence ID" value="NZ_FITM01000157.1"/>
</dbReference>
<evidence type="ECO:0000256" key="4">
    <source>
        <dbReference type="ARBA" id="ARBA00022679"/>
    </source>
</evidence>
<dbReference type="SUPFAM" id="SSF53383">
    <property type="entry name" value="PLP-dependent transferases"/>
    <property type="match status" value="1"/>
</dbReference>
<dbReference type="NCBIfam" id="TIGR01979">
    <property type="entry name" value="sufS"/>
    <property type="match status" value="1"/>
</dbReference>
<dbReference type="PANTHER" id="PTHR43586:SF8">
    <property type="entry name" value="CYSTEINE DESULFURASE 1, CHLOROPLASTIC"/>
    <property type="match status" value="1"/>
</dbReference>
<dbReference type="EC" id="2.8.1.7" evidence="3"/>
<dbReference type="Gene3D" id="3.40.640.10">
    <property type="entry name" value="Type I PLP-dependent aspartate aminotransferase-like (Major domain)"/>
    <property type="match status" value="1"/>
</dbReference>
<dbReference type="InterPro" id="IPR010970">
    <property type="entry name" value="Cys_dSase_SufS"/>
</dbReference>
<evidence type="ECO:0000313" key="8">
    <source>
        <dbReference type="EMBL" id="SAY39358.1"/>
    </source>
</evidence>
<dbReference type="AlphaFoldDB" id="A0A171DHQ6"/>
<accession>A0A171DHQ6</accession>
<dbReference type="OrthoDB" id="9804366at2"/>
<keyword evidence="5" id="KW-0663">Pyridoxal phosphate</keyword>
<dbReference type="PANTHER" id="PTHR43586">
    <property type="entry name" value="CYSTEINE DESULFURASE"/>
    <property type="match status" value="1"/>
</dbReference>
<evidence type="ECO:0000259" key="7">
    <source>
        <dbReference type="Pfam" id="PF00266"/>
    </source>
</evidence>
<keyword evidence="4 8" id="KW-0808">Transferase</keyword>
<dbReference type="GO" id="GO:0006534">
    <property type="term" value="P:cysteine metabolic process"/>
    <property type="evidence" value="ECO:0007669"/>
    <property type="project" value="InterPro"/>
</dbReference>
<dbReference type="InterPro" id="IPR015421">
    <property type="entry name" value="PyrdxlP-dep_Trfase_major"/>
</dbReference>
<dbReference type="CDD" id="cd06453">
    <property type="entry name" value="SufS_like"/>
    <property type="match status" value="1"/>
</dbReference>
<evidence type="ECO:0000313" key="9">
    <source>
        <dbReference type="Proteomes" id="UP000182631"/>
    </source>
</evidence>
<dbReference type="InterPro" id="IPR015424">
    <property type="entry name" value="PyrdxlP-dep_Trfase"/>
</dbReference>
<dbReference type="EMBL" id="FITM01000157">
    <property type="protein sequence ID" value="SAY39358.1"/>
    <property type="molecule type" value="Genomic_DNA"/>
</dbReference>
<dbReference type="Proteomes" id="UP000182631">
    <property type="component" value="Unassembled WGS sequence"/>
</dbReference>
<dbReference type="GO" id="GO:0031071">
    <property type="term" value="F:cysteine desulfurase activity"/>
    <property type="evidence" value="ECO:0007669"/>
    <property type="project" value="UniProtKB-EC"/>
</dbReference>
<dbReference type="InterPro" id="IPR015422">
    <property type="entry name" value="PyrdxlP-dep_Trfase_small"/>
</dbReference>
<dbReference type="Gene3D" id="3.90.1150.10">
    <property type="entry name" value="Aspartate Aminotransferase, domain 1"/>
    <property type="match status" value="1"/>
</dbReference>
<evidence type="ECO:0000256" key="2">
    <source>
        <dbReference type="ARBA" id="ARBA00010447"/>
    </source>
</evidence>
<dbReference type="GO" id="GO:0030170">
    <property type="term" value="F:pyridoxal phosphate binding"/>
    <property type="evidence" value="ECO:0007669"/>
    <property type="project" value="InterPro"/>
</dbReference>
<dbReference type="Pfam" id="PF00266">
    <property type="entry name" value="Aminotran_5"/>
    <property type="match status" value="1"/>
</dbReference>